<dbReference type="PANTHER" id="PTHR46976:SF1">
    <property type="entry name" value="PROTEIN ARABIDILLO 1"/>
    <property type="match status" value="1"/>
</dbReference>
<organism evidence="1">
    <name type="scientific">Arundo donax</name>
    <name type="common">Giant reed</name>
    <name type="synonym">Donax arundinaceus</name>
    <dbReference type="NCBI Taxonomy" id="35708"/>
    <lineage>
        <taxon>Eukaryota</taxon>
        <taxon>Viridiplantae</taxon>
        <taxon>Streptophyta</taxon>
        <taxon>Embryophyta</taxon>
        <taxon>Tracheophyta</taxon>
        <taxon>Spermatophyta</taxon>
        <taxon>Magnoliopsida</taxon>
        <taxon>Liliopsida</taxon>
        <taxon>Poales</taxon>
        <taxon>Poaceae</taxon>
        <taxon>PACMAD clade</taxon>
        <taxon>Arundinoideae</taxon>
        <taxon>Arundineae</taxon>
        <taxon>Arundo</taxon>
    </lineage>
</organism>
<reference evidence="1" key="1">
    <citation type="submission" date="2014-09" db="EMBL/GenBank/DDBJ databases">
        <authorList>
            <person name="Magalhaes I.L.F."/>
            <person name="Oliveira U."/>
            <person name="Santos F.R."/>
            <person name="Vidigal T.H.D.A."/>
            <person name="Brescovit A.D."/>
            <person name="Santos A.J."/>
        </authorList>
    </citation>
    <scope>NUCLEOTIDE SEQUENCE</scope>
    <source>
        <tissue evidence="1">Shoot tissue taken approximately 20 cm above the soil surface</tissue>
    </source>
</reference>
<dbReference type="EMBL" id="GBRH01180314">
    <property type="protein sequence ID" value="JAE17582.1"/>
    <property type="molecule type" value="Transcribed_RNA"/>
</dbReference>
<proteinExistence type="predicted"/>
<reference evidence="1" key="2">
    <citation type="journal article" date="2015" name="Data Brief">
        <title>Shoot transcriptome of the giant reed, Arundo donax.</title>
        <authorList>
            <person name="Barrero R.A."/>
            <person name="Guerrero F.D."/>
            <person name="Moolhuijzen P."/>
            <person name="Goolsby J.A."/>
            <person name="Tidwell J."/>
            <person name="Bellgard S.E."/>
            <person name="Bellgard M.I."/>
        </authorList>
    </citation>
    <scope>NUCLEOTIDE SEQUENCE</scope>
    <source>
        <tissue evidence="1">Shoot tissue taken approximately 20 cm above the soil surface</tissue>
    </source>
</reference>
<dbReference type="AlphaFoldDB" id="A0A0A9FZ83"/>
<name>A0A0A9FZ83_ARUDO</name>
<sequence>MLRNPSSVLRACAAFALLQFTIPGGRHAVHHAGLLQKAGAARVLRGRPLRQLLLLNPKSFARILLRDLEHHQAGPST</sequence>
<evidence type="ECO:0000313" key="1">
    <source>
        <dbReference type="EMBL" id="JAE17582.1"/>
    </source>
</evidence>
<protein>
    <submittedName>
        <fullName evidence="1">Uncharacterized protein</fullName>
    </submittedName>
</protein>
<accession>A0A0A9FZ83</accession>
<dbReference type="PANTHER" id="PTHR46976">
    <property type="entry name" value="PROTEIN ARABIDILLO 1"/>
    <property type="match status" value="1"/>
</dbReference>